<proteinExistence type="predicted"/>
<dbReference type="AlphaFoldDB" id="A0A8J2J471"/>
<gene>
    <name evidence="1" type="ORF">AFUS01_LOCUS1783</name>
</gene>
<protein>
    <submittedName>
        <fullName evidence="1">Uncharacterized protein</fullName>
    </submittedName>
</protein>
<feature type="non-terminal residue" evidence="1">
    <location>
        <position position="98"/>
    </location>
</feature>
<dbReference type="EMBL" id="CAJVCH010009988">
    <property type="protein sequence ID" value="CAG7667433.1"/>
    <property type="molecule type" value="Genomic_DNA"/>
</dbReference>
<organism evidence="1 2">
    <name type="scientific">Allacma fusca</name>
    <dbReference type="NCBI Taxonomy" id="39272"/>
    <lineage>
        <taxon>Eukaryota</taxon>
        <taxon>Metazoa</taxon>
        <taxon>Ecdysozoa</taxon>
        <taxon>Arthropoda</taxon>
        <taxon>Hexapoda</taxon>
        <taxon>Collembola</taxon>
        <taxon>Symphypleona</taxon>
        <taxon>Sminthuridae</taxon>
        <taxon>Allacma</taxon>
    </lineage>
</organism>
<keyword evidence="2" id="KW-1185">Reference proteome</keyword>
<evidence type="ECO:0000313" key="1">
    <source>
        <dbReference type="EMBL" id="CAG7667433.1"/>
    </source>
</evidence>
<dbReference type="PANTHER" id="PTHR47331:SF1">
    <property type="entry name" value="GAG-LIKE PROTEIN"/>
    <property type="match status" value="1"/>
</dbReference>
<sequence>MDELDRNRIKAELTSHKTDWKFIPPRSPHMGGAWERLVQSIKVALRSTLKELHPKEETLRTLLFEAENINSRLITHVSVDPNDMEALTPNHFLIHTSS</sequence>
<reference evidence="1" key="1">
    <citation type="submission" date="2021-06" db="EMBL/GenBank/DDBJ databases">
        <authorList>
            <person name="Hodson N. C."/>
            <person name="Mongue J. A."/>
            <person name="Jaron S. K."/>
        </authorList>
    </citation>
    <scope>NUCLEOTIDE SEQUENCE</scope>
</reference>
<dbReference type="Proteomes" id="UP000708208">
    <property type="component" value="Unassembled WGS sequence"/>
</dbReference>
<dbReference type="PANTHER" id="PTHR47331">
    <property type="entry name" value="PHD-TYPE DOMAIN-CONTAINING PROTEIN"/>
    <property type="match status" value="1"/>
</dbReference>
<name>A0A8J2J471_9HEXA</name>
<dbReference type="OrthoDB" id="8958038at2759"/>
<comment type="caution">
    <text evidence="1">The sequence shown here is derived from an EMBL/GenBank/DDBJ whole genome shotgun (WGS) entry which is preliminary data.</text>
</comment>
<evidence type="ECO:0000313" key="2">
    <source>
        <dbReference type="Proteomes" id="UP000708208"/>
    </source>
</evidence>
<accession>A0A8J2J471</accession>